<organism evidence="1 2">
    <name type="scientific">Irpex rosettiformis</name>
    <dbReference type="NCBI Taxonomy" id="378272"/>
    <lineage>
        <taxon>Eukaryota</taxon>
        <taxon>Fungi</taxon>
        <taxon>Dikarya</taxon>
        <taxon>Basidiomycota</taxon>
        <taxon>Agaricomycotina</taxon>
        <taxon>Agaricomycetes</taxon>
        <taxon>Polyporales</taxon>
        <taxon>Irpicaceae</taxon>
        <taxon>Irpex</taxon>
    </lineage>
</organism>
<reference evidence="1" key="1">
    <citation type="journal article" date="2021" name="Environ. Microbiol.">
        <title>Gene family expansions and transcriptome signatures uncover fungal adaptations to wood decay.</title>
        <authorList>
            <person name="Hage H."/>
            <person name="Miyauchi S."/>
            <person name="Viragh M."/>
            <person name="Drula E."/>
            <person name="Min B."/>
            <person name="Chaduli D."/>
            <person name="Navarro D."/>
            <person name="Favel A."/>
            <person name="Norest M."/>
            <person name="Lesage-Meessen L."/>
            <person name="Balint B."/>
            <person name="Merenyi Z."/>
            <person name="de Eugenio L."/>
            <person name="Morin E."/>
            <person name="Martinez A.T."/>
            <person name="Baldrian P."/>
            <person name="Stursova M."/>
            <person name="Martinez M.J."/>
            <person name="Novotny C."/>
            <person name="Magnuson J.K."/>
            <person name="Spatafora J.W."/>
            <person name="Maurice S."/>
            <person name="Pangilinan J."/>
            <person name="Andreopoulos W."/>
            <person name="LaButti K."/>
            <person name="Hundley H."/>
            <person name="Na H."/>
            <person name="Kuo A."/>
            <person name="Barry K."/>
            <person name="Lipzen A."/>
            <person name="Henrissat B."/>
            <person name="Riley R."/>
            <person name="Ahrendt S."/>
            <person name="Nagy L.G."/>
            <person name="Grigoriev I.V."/>
            <person name="Martin F."/>
            <person name="Rosso M.N."/>
        </authorList>
    </citation>
    <scope>NUCLEOTIDE SEQUENCE</scope>
    <source>
        <strain evidence="1">CBS 384.51</strain>
    </source>
</reference>
<comment type="caution">
    <text evidence="1">The sequence shown here is derived from an EMBL/GenBank/DDBJ whole genome shotgun (WGS) entry which is preliminary data.</text>
</comment>
<name>A0ACB8U8R6_9APHY</name>
<gene>
    <name evidence="1" type="ORF">BDY19DRAFT_992193</name>
</gene>
<accession>A0ACB8U8R6</accession>
<sequence length="511" mass="58067">MRQPSSPISPKYSKTLRKRYAMGGAFENLIRNTNALVVSPVIDGYLVPLQLHEIYIRGLRERDLHNSNAAFVEVSVIGVDGVVLRTSVSSASTSPSWPLEKPVRLAVTPSSIIRFKVFRHHHIRPDQPIAEVEGTAWTFLNNDWIAPKSESKDSPHMILSAVMRIADAEHPNDDQNKAEYRLGCERDRLDDINAQYRGKADQWKRLQETLLEALKYLLSICKTLEDMAEGIPLCKAASVFLRAIVTGLEHMIETRKQIDSEIMQLIQSLHEAVVEASRGASDAKHEAAKIAGECAELFDKWVCTSLGGYRWFCSQSRPPVSRASLELQIETQGKDEAPKFTVRFLTVKRPPLQLPPRPRYPPTTSPLLACIFTCKMGWLIFLFSVLWAAGLMFTAVFFVIMFSDLETDYINPIDFCNKMNKFVLPEAFAHAFLAALFLLSGQWVAFLLNAPLLAYNANKILKQNHMYDATEIFRTMGPQKNEIFFKLGFYLLSFFYYLYRMILALIQEDSQ</sequence>
<keyword evidence="2" id="KW-1185">Reference proteome</keyword>
<dbReference type="EMBL" id="MU274907">
    <property type="protein sequence ID" value="KAI0090782.1"/>
    <property type="molecule type" value="Genomic_DNA"/>
</dbReference>
<dbReference type="Proteomes" id="UP001055072">
    <property type="component" value="Unassembled WGS sequence"/>
</dbReference>
<protein>
    <submittedName>
        <fullName evidence="1">Cornichon protein-domain-containing protein</fullName>
    </submittedName>
</protein>
<evidence type="ECO:0000313" key="1">
    <source>
        <dbReference type="EMBL" id="KAI0090782.1"/>
    </source>
</evidence>
<evidence type="ECO:0000313" key="2">
    <source>
        <dbReference type="Proteomes" id="UP001055072"/>
    </source>
</evidence>
<proteinExistence type="predicted"/>